<comment type="subcellular location">
    <subcellularLocation>
        <location evidence="11">Cell membrane</location>
        <topology evidence="11">Multi-pass membrane protein</topology>
    </subcellularLocation>
</comment>
<evidence type="ECO:0000256" key="6">
    <source>
        <dbReference type="ARBA" id="ARBA00022989"/>
    </source>
</evidence>
<protein>
    <recommendedName>
        <fullName evidence="11">CDP-archaeol synthase</fullName>
        <ecNumber evidence="11">2.7.7.67</ecNumber>
    </recommendedName>
    <alternativeName>
        <fullName evidence="11">CDP-2,3-bis-(O-geranylgeranyl)-sn-glycerol synthase</fullName>
    </alternativeName>
</protein>
<keyword evidence="10 11" id="KW-1208">Phospholipid metabolism</keyword>
<dbReference type="GeneID" id="26098838"/>
<dbReference type="GO" id="GO:0005886">
    <property type="term" value="C:plasma membrane"/>
    <property type="evidence" value="ECO:0007669"/>
    <property type="project" value="UniProtKB-SubCell"/>
</dbReference>
<dbReference type="GO" id="GO:0043338">
    <property type="term" value="F:CDP-2,3-bis-(O-geranylgeranyl)-sn-glycerol synthase activity"/>
    <property type="evidence" value="ECO:0007669"/>
    <property type="project" value="UniProtKB-EC"/>
</dbReference>
<gene>
    <name evidence="11" type="primary">carS</name>
    <name evidence="13" type="ORF">Pdsh_09105</name>
    <name evidence="12" type="ORF">Pyrde_0508</name>
</gene>
<comment type="similarity">
    <text evidence="11">Belongs to the CDP-archaeol synthase family.</text>
</comment>
<dbReference type="PANTHER" id="PTHR39650:SF1">
    <property type="entry name" value="CDP-ARCHAEOL SYNTHASE"/>
    <property type="match status" value="1"/>
</dbReference>
<dbReference type="Pfam" id="PF01864">
    <property type="entry name" value="CarS-like"/>
    <property type="match status" value="1"/>
</dbReference>
<dbReference type="NCBIfam" id="NF003114">
    <property type="entry name" value="PRK04032.1"/>
    <property type="match status" value="1"/>
</dbReference>
<dbReference type="HAMAP" id="MF_01117">
    <property type="entry name" value="CDP_archaeol_synth"/>
    <property type="match status" value="1"/>
</dbReference>
<comment type="function">
    <text evidence="11">Catalyzes the formation of CDP-2,3-bis-(O-geranylgeranyl)-sn-glycerol (CDP-archaeol) from 2,3-bis-(O-geranylgeranyl)-sn-glycerol 1-phosphate (DGGGP) and CTP. This reaction is the third ether-bond-formation step in the biosynthesis of archaeal membrane lipids.</text>
</comment>
<comment type="cofactor">
    <cofactor evidence="11">
        <name>Mg(2+)</name>
        <dbReference type="ChEBI" id="CHEBI:18420"/>
    </cofactor>
</comment>
<dbReference type="KEGG" id="pdl:Pyrde_0508"/>
<evidence type="ECO:0000256" key="8">
    <source>
        <dbReference type="ARBA" id="ARBA00023136"/>
    </source>
</evidence>
<feature type="transmembrane region" description="Helical" evidence="11">
    <location>
        <begin position="82"/>
        <end position="100"/>
    </location>
</feature>
<dbReference type="InterPro" id="IPR032690">
    <property type="entry name" value="CarS"/>
</dbReference>
<evidence type="ECO:0000313" key="12">
    <source>
        <dbReference type="EMBL" id="ALL00558.1"/>
    </source>
</evidence>
<organism evidence="12 14">
    <name type="scientific">Pyrodictium delaneyi</name>
    <dbReference type="NCBI Taxonomy" id="1273541"/>
    <lineage>
        <taxon>Archaea</taxon>
        <taxon>Thermoproteota</taxon>
        <taxon>Thermoprotei</taxon>
        <taxon>Desulfurococcales</taxon>
        <taxon>Pyrodictiaceae</taxon>
        <taxon>Pyrodictium</taxon>
    </lineage>
</organism>
<evidence type="ECO:0000313" key="13">
    <source>
        <dbReference type="EMBL" id="OWJ54020.1"/>
    </source>
</evidence>
<keyword evidence="7 11" id="KW-0443">Lipid metabolism</keyword>
<keyword evidence="5 11" id="KW-0460">Magnesium</keyword>
<evidence type="ECO:0000256" key="4">
    <source>
        <dbReference type="ARBA" id="ARBA00022692"/>
    </source>
</evidence>
<dbReference type="AlphaFoldDB" id="A0A0P0N334"/>
<dbReference type="GO" id="GO:0046474">
    <property type="term" value="P:glycerophospholipid biosynthetic process"/>
    <property type="evidence" value="ECO:0007669"/>
    <property type="project" value="UniProtKB-UniRule"/>
</dbReference>
<dbReference type="PANTHER" id="PTHR39650">
    <property type="entry name" value="CDP-ARCHAEOL SYNTHASE"/>
    <property type="match status" value="1"/>
</dbReference>
<keyword evidence="2 11" id="KW-0444">Lipid biosynthesis</keyword>
<dbReference type="EMBL" id="NCQP01000007">
    <property type="protein sequence ID" value="OWJ54020.1"/>
    <property type="molecule type" value="Genomic_DNA"/>
</dbReference>
<reference evidence="12 14" key="1">
    <citation type="submission" date="2015-10" db="EMBL/GenBank/DDBJ databases">
        <title>Complete genome sequence of hyperthermophilic archaeon Pyrodictium delaneyi Su06.</title>
        <authorList>
            <person name="Jung J.-H."/>
            <person name="Lin J."/>
            <person name="Holden J.F."/>
            <person name="Park C.-S."/>
        </authorList>
    </citation>
    <scope>NUCLEOTIDE SEQUENCE [LARGE SCALE GENOMIC DNA]</scope>
    <source>
        <strain evidence="12 14">Su06</strain>
    </source>
</reference>
<name>A0A0P0N334_9CREN</name>
<dbReference type="InterPro" id="IPR002726">
    <property type="entry name" value="CarS_archaea"/>
</dbReference>
<dbReference type="RefSeq" id="WP_055407941.1">
    <property type="nucleotide sequence ID" value="NZ_CP013011.1"/>
</dbReference>
<dbReference type="Proteomes" id="UP000058613">
    <property type="component" value="Chromosome"/>
</dbReference>
<evidence type="ECO:0000313" key="15">
    <source>
        <dbReference type="Proteomes" id="UP000196694"/>
    </source>
</evidence>
<evidence type="ECO:0000256" key="2">
    <source>
        <dbReference type="ARBA" id="ARBA00022516"/>
    </source>
</evidence>
<keyword evidence="4 11" id="KW-0812">Transmembrane</keyword>
<reference evidence="13 15" key="2">
    <citation type="submission" date="2017-05" db="EMBL/GenBank/DDBJ databases">
        <title>The draft genome of the hyperthermophilic archaeon 'Pyrodictium delaneyi strain Hulk', an iron and nitrate reducer, reveals the capacity for sulfate reduction.</title>
        <authorList>
            <person name="Demey L.M."/>
            <person name="Miller C."/>
            <person name="Manzella M."/>
            <person name="Reguera G."/>
            <person name="Kashefi K."/>
        </authorList>
    </citation>
    <scope>NUCLEOTIDE SEQUENCE [LARGE SCALE GENOMIC DNA]</scope>
    <source>
        <strain evidence="13 15">Hulk</strain>
    </source>
</reference>
<dbReference type="Proteomes" id="UP000196694">
    <property type="component" value="Unassembled WGS sequence"/>
</dbReference>
<evidence type="ECO:0000256" key="10">
    <source>
        <dbReference type="ARBA" id="ARBA00023264"/>
    </source>
</evidence>
<keyword evidence="6 11" id="KW-1133">Transmembrane helix</keyword>
<dbReference type="EMBL" id="CP013011">
    <property type="protein sequence ID" value="ALL00558.1"/>
    <property type="molecule type" value="Genomic_DNA"/>
</dbReference>
<evidence type="ECO:0000256" key="1">
    <source>
        <dbReference type="ARBA" id="ARBA00022475"/>
    </source>
</evidence>
<keyword evidence="9 11" id="KW-0594">Phospholipid biosynthesis</keyword>
<sequence>MVELLSPLHTVLVLLPALVANGSPVLLSYGGTPIDGGRKFLDGRPLLGAGKTWEGLGIGVLYGSIFAVFLASIMCSYTLLKGGIAAALGALLGDMFAAFIKRRIGLERGAPAPVLDQLDFYAGALISLYIVDIIVDPYVAAVFAPIVLTLHRLTNMAANRLKLKPVPW</sequence>
<evidence type="ECO:0000313" key="14">
    <source>
        <dbReference type="Proteomes" id="UP000058613"/>
    </source>
</evidence>
<dbReference type="EC" id="2.7.7.67" evidence="11"/>
<comment type="pathway">
    <text evidence="11">Membrane lipid metabolism; glycerophospholipid metabolism.</text>
</comment>
<accession>A0A0P0N334</accession>
<dbReference type="UniPathway" id="UPA00940"/>
<keyword evidence="15" id="KW-1185">Reference proteome</keyword>
<evidence type="ECO:0000256" key="5">
    <source>
        <dbReference type="ARBA" id="ARBA00022842"/>
    </source>
</evidence>
<evidence type="ECO:0000256" key="3">
    <source>
        <dbReference type="ARBA" id="ARBA00022679"/>
    </source>
</evidence>
<comment type="catalytic activity">
    <reaction evidence="11">
        <text>2,3-bis-O-(geranylgeranyl)-sn-glycerol 1-phosphate + CTP + H(+) = CDP-2,3-bis-O-(geranylgeranyl)-sn-glycerol + diphosphate</text>
        <dbReference type="Rhea" id="RHEA:25690"/>
        <dbReference type="ChEBI" id="CHEBI:15378"/>
        <dbReference type="ChEBI" id="CHEBI:33019"/>
        <dbReference type="ChEBI" id="CHEBI:37563"/>
        <dbReference type="ChEBI" id="CHEBI:58837"/>
        <dbReference type="ChEBI" id="CHEBI:58838"/>
        <dbReference type="EC" id="2.7.7.67"/>
    </reaction>
</comment>
<evidence type="ECO:0000256" key="11">
    <source>
        <dbReference type="HAMAP-Rule" id="MF_01117"/>
    </source>
</evidence>
<keyword evidence="3 11" id="KW-0808">Transferase</keyword>
<dbReference type="OrthoDB" id="45383at2157"/>
<evidence type="ECO:0000256" key="9">
    <source>
        <dbReference type="ARBA" id="ARBA00023209"/>
    </source>
</evidence>
<feature type="transmembrane region" description="Helical" evidence="11">
    <location>
        <begin position="55"/>
        <end position="75"/>
    </location>
</feature>
<feature type="transmembrane region" description="Helical" evidence="11">
    <location>
        <begin position="120"/>
        <end position="150"/>
    </location>
</feature>
<keyword evidence="1 11" id="KW-1003">Cell membrane</keyword>
<keyword evidence="8 11" id="KW-0472">Membrane</keyword>
<proteinExistence type="inferred from homology"/>
<dbReference type="STRING" id="1273541.Pyrde_0508"/>
<evidence type="ECO:0000256" key="7">
    <source>
        <dbReference type="ARBA" id="ARBA00023098"/>
    </source>
</evidence>